<keyword evidence="5" id="KW-1185">Reference proteome</keyword>
<feature type="domain" description="NAC-A/B" evidence="3">
    <location>
        <begin position="1"/>
        <end position="38"/>
    </location>
</feature>
<name>A0A9X9LJ83_GULGU</name>
<evidence type="ECO:0000259" key="3">
    <source>
        <dbReference type="PROSITE" id="PS51151"/>
    </source>
</evidence>
<dbReference type="InterPro" id="IPR039370">
    <property type="entry name" value="BTF3"/>
</dbReference>
<evidence type="ECO:0000313" key="5">
    <source>
        <dbReference type="Proteomes" id="UP000269945"/>
    </source>
</evidence>
<dbReference type="InterPro" id="IPR038187">
    <property type="entry name" value="NAC_A/B_dom_sf"/>
</dbReference>
<dbReference type="EMBL" id="CYRY02005006">
    <property type="protein sequence ID" value="VCW69469.1"/>
    <property type="molecule type" value="Genomic_DNA"/>
</dbReference>
<reference evidence="4 5" key="1">
    <citation type="submission" date="2018-10" db="EMBL/GenBank/DDBJ databases">
        <authorList>
            <person name="Ekblom R."/>
            <person name="Jareborg N."/>
        </authorList>
    </citation>
    <scope>NUCLEOTIDE SEQUENCE [LARGE SCALE GENOMIC DNA]</scope>
    <source>
        <tissue evidence="4">Muscle</tissue>
    </source>
</reference>
<dbReference type="PROSITE" id="PS51151">
    <property type="entry name" value="NAC_AB"/>
    <property type="match status" value="1"/>
</dbReference>
<gene>
    <name evidence="4" type="ORF">BN2614_LOCUS1</name>
</gene>
<proteinExistence type="inferred from homology"/>
<dbReference type="InterPro" id="IPR002715">
    <property type="entry name" value="Nas_poly-pep-assoc_cplx_dom"/>
</dbReference>
<evidence type="ECO:0000256" key="2">
    <source>
        <dbReference type="RuleBase" id="RU361272"/>
    </source>
</evidence>
<evidence type="ECO:0000313" key="4">
    <source>
        <dbReference type="EMBL" id="VCW69469.1"/>
    </source>
</evidence>
<dbReference type="Proteomes" id="UP000269945">
    <property type="component" value="Unassembled WGS sequence"/>
</dbReference>
<dbReference type="FunFam" id="2.20.70.30:FF:000001">
    <property type="entry name" value="Transcription factor BTF3 homolog"/>
    <property type="match status" value="1"/>
</dbReference>
<dbReference type="Gene3D" id="2.20.70.30">
    <property type="entry name" value="Nascent polypeptide-associated complex domain"/>
    <property type="match status" value="1"/>
</dbReference>
<dbReference type="Pfam" id="PF01849">
    <property type="entry name" value="NAC"/>
    <property type="match status" value="1"/>
</dbReference>
<comment type="caution">
    <text evidence="4">The sequence shown here is derived from an EMBL/GenBank/DDBJ whole genome shotgun (WGS) entry which is preliminary data.</text>
</comment>
<organism evidence="4 5">
    <name type="scientific">Gulo gulo</name>
    <name type="common">Wolverine</name>
    <name type="synonym">Gluton</name>
    <dbReference type="NCBI Taxonomy" id="48420"/>
    <lineage>
        <taxon>Eukaryota</taxon>
        <taxon>Metazoa</taxon>
        <taxon>Chordata</taxon>
        <taxon>Craniata</taxon>
        <taxon>Vertebrata</taxon>
        <taxon>Euteleostomi</taxon>
        <taxon>Mammalia</taxon>
        <taxon>Eutheria</taxon>
        <taxon>Laurasiatheria</taxon>
        <taxon>Carnivora</taxon>
        <taxon>Caniformia</taxon>
        <taxon>Musteloidea</taxon>
        <taxon>Mustelidae</taxon>
        <taxon>Guloninae</taxon>
        <taxon>Gulo</taxon>
    </lineage>
</organism>
<dbReference type="AlphaFoldDB" id="A0A9X9LJ83"/>
<accession>A0A9X9LJ83</accession>
<evidence type="ECO:0000256" key="1">
    <source>
        <dbReference type="ARBA" id="ARBA00005296"/>
    </source>
</evidence>
<dbReference type="PANTHER" id="PTHR10351">
    <property type="entry name" value="TRANSCRIPTION FACTOR BTF3 FAMILY MEMBER"/>
    <property type="match status" value="1"/>
</dbReference>
<protein>
    <recommendedName>
        <fullName evidence="2">Transcription factor BTF3</fullName>
    </recommendedName>
</protein>
<sequence>MNQGRVINFNNPTVQASRAANTFTIPGHAGAKQLPEMLPMISNQPGVDSSTSLRRLAEALPNLWMEKNHLLEFK</sequence>
<comment type="similarity">
    <text evidence="1 2">Belongs to the NAC-beta family.</text>
</comment>